<evidence type="ECO:0000313" key="9">
    <source>
        <dbReference type="Proteomes" id="UP000322822"/>
    </source>
</evidence>
<protein>
    <recommendedName>
        <fullName evidence="2">protein-tyrosine-phosphatase</fullName>
        <ecNumber evidence="2">3.1.3.48</ecNumber>
    </recommendedName>
</protein>
<evidence type="ECO:0000256" key="1">
    <source>
        <dbReference type="ARBA" id="ARBA00011063"/>
    </source>
</evidence>
<dbReference type="SUPFAM" id="SSF52788">
    <property type="entry name" value="Phosphotyrosine protein phosphatases I"/>
    <property type="match status" value="1"/>
</dbReference>
<comment type="similarity">
    <text evidence="1">Belongs to the low molecular weight phosphotyrosine protein phosphatase family.</text>
</comment>
<organism evidence="8 9">
    <name type="scientific">Cupriavidus pauculus</name>
    <dbReference type="NCBI Taxonomy" id="82633"/>
    <lineage>
        <taxon>Bacteria</taxon>
        <taxon>Pseudomonadati</taxon>
        <taxon>Pseudomonadota</taxon>
        <taxon>Betaproteobacteria</taxon>
        <taxon>Burkholderiales</taxon>
        <taxon>Burkholderiaceae</taxon>
        <taxon>Cupriavidus</taxon>
    </lineage>
</organism>
<evidence type="ECO:0000256" key="3">
    <source>
        <dbReference type="ARBA" id="ARBA00022801"/>
    </source>
</evidence>
<evidence type="ECO:0000256" key="5">
    <source>
        <dbReference type="ARBA" id="ARBA00051722"/>
    </source>
</evidence>
<dbReference type="AlphaFoldDB" id="A0A5P2HAT1"/>
<feature type="active site" evidence="6">
    <location>
        <position position="15"/>
    </location>
</feature>
<feature type="active site" description="Nucleophile" evidence="6">
    <location>
        <position position="9"/>
    </location>
</feature>
<dbReference type="PRINTS" id="PR00719">
    <property type="entry name" value="LMWPTPASE"/>
</dbReference>
<dbReference type="InterPro" id="IPR036196">
    <property type="entry name" value="Ptyr_pPase_sf"/>
</dbReference>
<feature type="active site" description="Proton donor" evidence="6">
    <location>
        <position position="114"/>
    </location>
</feature>
<comment type="catalytic activity">
    <reaction evidence="5">
        <text>O-phospho-L-tyrosyl-[protein] + H2O = L-tyrosyl-[protein] + phosphate</text>
        <dbReference type="Rhea" id="RHEA:10684"/>
        <dbReference type="Rhea" id="RHEA-COMP:10136"/>
        <dbReference type="Rhea" id="RHEA-COMP:20101"/>
        <dbReference type="ChEBI" id="CHEBI:15377"/>
        <dbReference type="ChEBI" id="CHEBI:43474"/>
        <dbReference type="ChEBI" id="CHEBI:46858"/>
        <dbReference type="ChEBI" id="CHEBI:61978"/>
        <dbReference type="EC" id="3.1.3.48"/>
    </reaction>
</comment>
<dbReference type="InterPro" id="IPR017867">
    <property type="entry name" value="Tyr_phospatase_low_mol_wt"/>
</dbReference>
<keyword evidence="4" id="KW-0904">Protein phosphatase</keyword>
<dbReference type="CDD" id="cd16343">
    <property type="entry name" value="LMWPTP"/>
    <property type="match status" value="1"/>
</dbReference>
<dbReference type="PANTHER" id="PTHR11717">
    <property type="entry name" value="LOW MOLECULAR WEIGHT PROTEIN TYROSINE PHOSPHATASE"/>
    <property type="match status" value="1"/>
</dbReference>
<dbReference type="InterPro" id="IPR023485">
    <property type="entry name" value="Ptyr_pPase"/>
</dbReference>
<dbReference type="GO" id="GO:0004725">
    <property type="term" value="F:protein tyrosine phosphatase activity"/>
    <property type="evidence" value="ECO:0007669"/>
    <property type="project" value="UniProtKB-EC"/>
</dbReference>
<dbReference type="Pfam" id="PF01451">
    <property type="entry name" value="LMWPc"/>
    <property type="match status" value="1"/>
</dbReference>
<dbReference type="EMBL" id="CP044067">
    <property type="protein sequence ID" value="QET05327.1"/>
    <property type="molecule type" value="Genomic_DNA"/>
</dbReference>
<feature type="domain" description="Phosphotyrosine protein phosphatase I" evidence="7">
    <location>
        <begin position="3"/>
        <end position="140"/>
    </location>
</feature>
<evidence type="ECO:0000256" key="6">
    <source>
        <dbReference type="PIRSR" id="PIRSR617867-1"/>
    </source>
</evidence>
<dbReference type="InterPro" id="IPR050438">
    <property type="entry name" value="LMW_PTPase"/>
</dbReference>
<evidence type="ECO:0000259" key="7">
    <source>
        <dbReference type="SMART" id="SM00226"/>
    </source>
</evidence>
<dbReference type="EC" id="3.1.3.48" evidence="2"/>
<dbReference type="PANTHER" id="PTHR11717:SF31">
    <property type="entry name" value="LOW MOLECULAR WEIGHT PROTEIN-TYROSINE-PHOSPHATASE ETP-RELATED"/>
    <property type="match status" value="1"/>
</dbReference>
<dbReference type="RefSeq" id="WP_150375392.1">
    <property type="nucleotide sequence ID" value="NZ_CP044067.1"/>
</dbReference>
<gene>
    <name evidence="8" type="ORF">FOB72_25225</name>
</gene>
<reference evidence="8 9" key="1">
    <citation type="submission" date="2019-09" db="EMBL/GenBank/DDBJ databases">
        <title>FDA dAtabase for Regulatory Grade micrObial Sequences (FDA-ARGOS): Supporting development and validation of Infectious Disease Dx tests.</title>
        <authorList>
            <person name="Sciortino C."/>
            <person name="Tallon L."/>
            <person name="Sadzewicz L."/>
            <person name="Vavikolanu K."/>
            <person name="Mehta A."/>
            <person name="Aluvathingal J."/>
            <person name="Nadendla S."/>
            <person name="Nandy P."/>
            <person name="Geyer C."/>
            <person name="Yan Y."/>
            <person name="Sichtig H."/>
        </authorList>
    </citation>
    <scope>NUCLEOTIDE SEQUENCE [LARGE SCALE GENOMIC DNA]</scope>
    <source>
        <strain evidence="8 9">FDAARGOS_664</strain>
    </source>
</reference>
<dbReference type="Proteomes" id="UP000322822">
    <property type="component" value="Chromosome 2"/>
</dbReference>
<evidence type="ECO:0000256" key="4">
    <source>
        <dbReference type="ARBA" id="ARBA00022912"/>
    </source>
</evidence>
<dbReference type="OrthoDB" id="9784339at2"/>
<name>A0A5P2HAT1_9BURK</name>
<keyword evidence="3" id="KW-0378">Hydrolase</keyword>
<dbReference type="SMART" id="SM00226">
    <property type="entry name" value="LMWPc"/>
    <property type="match status" value="1"/>
</dbReference>
<evidence type="ECO:0000313" key="8">
    <source>
        <dbReference type="EMBL" id="QET05327.1"/>
    </source>
</evidence>
<evidence type="ECO:0000256" key="2">
    <source>
        <dbReference type="ARBA" id="ARBA00013064"/>
    </source>
</evidence>
<sequence>MIERVLVVCIGNICRSPMAEALLRTQLGALSIRSAGISALVGHPADGIAIDLLGQRGIDLHHHRAHALTARMCSEADLILVMDRAQRRTVETMSVATRGKVFRLGEHGDFDIADPYRKSRAVFAACLDDIARGVDDWVRRIRTLD</sequence>
<dbReference type="Gene3D" id="3.40.50.2300">
    <property type="match status" value="1"/>
</dbReference>
<accession>A0A5P2HAT1</accession>
<proteinExistence type="inferred from homology"/>